<name>A0A1Y0IRL8_9BACL</name>
<keyword evidence="2 3" id="KW-0186">Copper</keyword>
<keyword evidence="3" id="KW-0479">Metal-binding</keyword>
<dbReference type="RefSeq" id="WP_087458250.1">
    <property type="nucleotide sequence ID" value="NZ_CP021434.1"/>
</dbReference>
<dbReference type="InterPro" id="IPR003782">
    <property type="entry name" value="SCO1/SenC"/>
</dbReference>
<comment type="similarity">
    <text evidence="1">Belongs to the SCO1/2 family.</text>
</comment>
<organism evidence="8 9">
    <name type="scientific">Tumebacillus avium</name>
    <dbReference type="NCBI Taxonomy" id="1903704"/>
    <lineage>
        <taxon>Bacteria</taxon>
        <taxon>Bacillati</taxon>
        <taxon>Bacillota</taxon>
        <taxon>Bacilli</taxon>
        <taxon>Bacillales</taxon>
        <taxon>Alicyclobacillaceae</taxon>
        <taxon>Tumebacillus</taxon>
    </lineage>
</organism>
<dbReference type="EMBL" id="CP021434">
    <property type="protein sequence ID" value="ARU62900.1"/>
    <property type="molecule type" value="Genomic_DNA"/>
</dbReference>
<keyword evidence="4" id="KW-1015">Disulfide bond</keyword>
<dbReference type="CDD" id="cd02968">
    <property type="entry name" value="SCO"/>
    <property type="match status" value="1"/>
</dbReference>
<evidence type="ECO:0000256" key="1">
    <source>
        <dbReference type="ARBA" id="ARBA00010996"/>
    </source>
</evidence>
<dbReference type="PROSITE" id="PS51257">
    <property type="entry name" value="PROKAR_LIPOPROTEIN"/>
    <property type="match status" value="1"/>
</dbReference>
<dbReference type="AlphaFoldDB" id="A0A1Y0IRL8"/>
<feature type="disulfide bond" description="Redox-active" evidence="4">
    <location>
        <begin position="88"/>
        <end position="92"/>
    </location>
</feature>
<dbReference type="SUPFAM" id="SSF52833">
    <property type="entry name" value="Thioredoxin-like"/>
    <property type="match status" value="1"/>
</dbReference>
<dbReference type="PANTHER" id="PTHR12151">
    <property type="entry name" value="ELECTRON TRANSPORT PROTIN SCO1/SENC FAMILY MEMBER"/>
    <property type="match status" value="1"/>
</dbReference>
<dbReference type="PROSITE" id="PS51352">
    <property type="entry name" value="THIOREDOXIN_2"/>
    <property type="match status" value="1"/>
</dbReference>
<evidence type="ECO:0000259" key="7">
    <source>
        <dbReference type="PROSITE" id="PS51352"/>
    </source>
</evidence>
<dbReference type="InterPro" id="IPR013766">
    <property type="entry name" value="Thioredoxin_domain"/>
</dbReference>
<dbReference type="Pfam" id="PF02630">
    <property type="entry name" value="SCO1-SenC"/>
    <property type="match status" value="1"/>
</dbReference>
<feature type="domain" description="Thioredoxin" evidence="7">
    <location>
        <begin position="49"/>
        <end position="215"/>
    </location>
</feature>
<dbReference type="PANTHER" id="PTHR12151:SF25">
    <property type="entry name" value="LINALOOL DEHYDRATASE_ISOMERASE DOMAIN-CONTAINING PROTEIN"/>
    <property type="match status" value="1"/>
</dbReference>
<gene>
    <name evidence="8" type="ORF">CBW65_19390</name>
</gene>
<feature type="binding site" evidence="3">
    <location>
        <position position="92"/>
    </location>
    <ligand>
        <name>Cu cation</name>
        <dbReference type="ChEBI" id="CHEBI:23378"/>
    </ligand>
</feature>
<accession>A0A1Y0IRL8</accession>
<feature type="binding site" evidence="3">
    <location>
        <position position="88"/>
    </location>
    <ligand>
        <name>Cu cation</name>
        <dbReference type="ChEBI" id="CHEBI:23378"/>
    </ligand>
</feature>
<keyword evidence="6" id="KW-0732">Signal</keyword>
<evidence type="ECO:0000313" key="8">
    <source>
        <dbReference type="EMBL" id="ARU62900.1"/>
    </source>
</evidence>
<feature type="compositionally biased region" description="Basic and acidic residues" evidence="5">
    <location>
        <begin position="32"/>
        <end position="45"/>
    </location>
</feature>
<dbReference type="InterPro" id="IPR036249">
    <property type="entry name" value="Thioredoxin-like_sf"/>
</dbReference>
<reference evidence="9" key="1">
    <citation type="submission" date="2017-05" db="EMBL/GenBank/DDBJ databases">
        <authorList>
            <person name="Sung H."/>
        </authorList>
    </citation>
    <scope>NUCLEOTIDE SEQUENCE [LARGE SCALE GENOMIC DNA]</scope>
    <source>
        <strain evidence="9">AR23208</strain>
    </source>
</reference>
<evidence type="ECO:0000256" key="2">
    <source>
        <dbReference type="ARBA" id="ARBA00023008"/>
    </source>
</evidence>
<protein>
    <recommendedName>
        <fullName evidence="7">Thioredoxin domain-containing protein</fullName>
    </recommendedName>
</protein>
<evidence type="ECO:0000313" key="9">
    <source>
        <dbReference type="Proteomes" id="UP000195437"/>
    </source>
</evidence>
<feature type="chain" id="PRO_5039726635" description="Thioredoxin domain-containing protein" evidence="6">
    <location>
        <begin position="23"/>
        <end position="216"/>
    </location>
</feature>
<feature type="signal peptide" evidence="6">
    <location>
        <begin position="1"/>
        <end position="22"/>
    </location>
</feature>
<dbReference type="Gene3D" id="3.40.30.10">
    <property type="entry name" value="Glutaredoxin"/>
    <property type="match status" value="1"/>
</dbReference>
<dbReference type="GO" id="GO:0046872">
    <property type="term" value="F:metal ion binding"/>
    <property type="evidence" value="ECO:0007669"/>
    <property type="project" value="UniProtKB-KW"/>
</dbReference>
<feature type="region of interest" description="Disordered" evidence="5">
    <location>
        <begin position="28"/>
        <end position="47"/>
    </location>
</feature>
<keyword evidence="9" id="KW-1185">Reference proteome</keyword>
<dbReference type="KEGG" id="tum:CBW65_19390"/>
<proteinExistence type="inferred from homology"/>
<evidence type="ECO:0000256" key="6">
    <source>
        <dbReference type="SAM" id="SignalP"/>
    </source>
</evidence>
<dbReference type="OrthoDB" id="9811998at2"/>
<feature type="binding site" evidence="3">
    <location>
        <position position="178"/>
    </location>
    <ligand>
        <name>Cu cation</name>
        <dbReference type="ChEBI" id="CHEBI:23378"/>
    </ligand>
</feature>
<evidence type="ECO:0000256" key="3">
    <source>
        <dbReference type="PIRSR" id="PIRSR603782-1"/>
    </source>
</evidence>
<sequence length="216" mass="24175">MNKRFRYTALGLLTAASLLLTACGGQGAQQNEHGEHAGHEDHEQTSGELQPIMQIKDFTLTNTANQPVSIEKDLTGKAKLVYFFFANCPDVCPVSHARMANIMKTLDENGLKKEDVQFVSITVDPENDTPDKLAEYMKQFQADPNEWAFLTGSDEDLAAVRDQFGVLAEKHSIHDISHNDRIFLLDEKNQVMNSYNMSDGITNDVIINDMKKLTNL</sequence>
<evidence type="ECO:0000256" key="5">
    <source>
        <dbReference type="SAM" id="MobiDB-lite"/>
    </source>
</evidence>
<dbReference type="Proteomes" id="UP000195437">
    <property type="component" value="Chromosome"/>
</dbReference>
<evidence type="ECO:0000256" key="4">
    <source>
        <dbReference type="PIRSR" id="PIRSR603782-2"/>
    </source>
</evidence>